<accession>A0A6J4TMF2</accession>
<gene>
    <name evidence="1" type="ORF">AVDCRST_MAG05-3963</name>
</gene>
<sequence>MGRPRGSSKLGTCSCGRRDQMAVRVYPADDRTMFGEVAGRSSTVQGG</sequence>
<evidence type="ECO:0000313" key="1">
    <source>
        <dbReference type="EMBL" id="CAA9526104.1"/>
    </source>
</evidence>
<dbReference type="AlphaFoldDB" id="A0A6J4TMF2"/>
<reference evidence="1" key="1">
    <citation type="submission" date="2020-02" db="EMBL/GenBank/DDBJ databases">
        <authorList>
            <person name="Meier V. D."/>
        </authorList>
    </citation>
    <scope>NUCLEOTIDE SEQUENCE</scope>
    <source>
        <strain evidence="1">AVDCRST_MAG05</strain>
    </source>
</reference>
<protein>
    <submittedName>
        <fullName evidence="1">Uncharacterized protein</fullName>
    </submittedName>
</protein>
<dbReference type="EMBL" id="CADCVM010000437">
    <property type="protein sequence ID" value="CAA9526104.1"/>
    <property type="molecule type" value="Genomic_DNA"/>
</dbReference>
<name>A0A6J4TMF2_9ACTN</name>
<proteinExistence type="predicted"/>
<organism evidence="1">
    <name type="scientific">uncultured Rubrobacteraceae bacterium</name>
    <dbReference type="NCBI Taxonomy" id="349277"/>
    <lineage>
        <taxon>Bacteria</taxon>
        <taxon>Bacillati</taxon>
        <taxon>Actinomycetota</taxon>
        <taxon>Rubrobacteria</taxon>
        <taxon>Rubrobacterales</taxon>
        <taxon>Rubrobacteraceae</taxon>
        <taxon>environmental samples</taxon>
    </lineage>
</organism>